<evidence type="ECO:0000313" key="12">
    <source>
        <dbReference type="EMBL" id="SBV53090.1"/>
    </source>
</evidence>
<evidence type="ECO:0000259" key="10">
    <source>
        <dbReference type="PROSITE" id="PS50878"/>
    </source>
</evidence>
<keyword evidence="6 12" id="KW-0695">RNA-directed DNA polymerase</keyword>
<comment type="catalytic activity">
    <reaction evidence="9">
        <text>DNA(n) + a 2'-deoxyribonucleoside 5'-triphosphate = DNA(n+1) + diphosphate</text>
        <dbReference type="Rhea" id="RHEA:22508"/>
        <dbReference type="Rhea" id="RHEA-COMP:17339"/>
        <dbReference type="Rhea" id="RHEA-COMP:17340"/>
        <dbReference type="ChEBI" id="CHEBI:33019"/>
        <dbReference type="ChEBI" id="CHEBI:61560"/>
        <dbReference type="ChEBI" id="CHEBI:173112"/>
        <dbReference type="EC" id="2.7.7.49"/>
    </reaction>
</comment>
<dbReference type="InterPro" id="IPR053543">
    <property type="entry name" value="Bacterial_RT"/>
</dbReference>
<gene>
    <name evidence="12" type="ORF">XBLMG947_3894</name>
    <name evidence="11" type="ORF">XbrCFBP1976_19755</name>
</gene>
<keyword evidence="5" id="KW-0460">Magnesium</keyword>
<evidence type="ECO:0000256" key="9">
    <source>
        <dbReference type="ARBA" id="ARBA00048173"/>
    </source>
</evidence>
<evidence type="ECO:0000256" key="2">
    <source>
        <dbReference type="ARBA" id="ARBA00022679"/>
    </source>
</evidence>
<evidence type="ECO:0000313" key="13">
    <source>
        <dbReference type="Proteomes" id="UP000092503"/>
    </source>
</evidence>
<dbReference type="STRING" id="56449.XBLMG947_3894"/>
<evidence type="ECO:0000313" key="11">
    <source>
        <dbReference type="EMBL" id="PPV04926.1"/>
    </source>
</evidence>
<evidence type="ECO:0000313" key="14">
    <source>
        <dbReference type="Proteomes" id="UP000239710"/>
    </source>
</evidence>
<keyword evidence="14" id="KW-1185">Reference proteome</keyword>
<dbReference type="Proteomes" id="UP000092503">
    <property type="component" value="Unassembled WGS sequence"/>
</dbReference>
<evidence type="ECO:0000256" key="1">
    <source>
        <dbReference type="ARBA" id="ARBA00012493"/>
    </source>
</evidence>
<comment type="similarity">
    <text evidence="8">Belongs to the bacterial reverse transcriptase family.</text>
</comment>
<dbReference type="AlphaFoldDB" id="A0A1C3NRR6"/>
<dbReference type="PRINTS" id="PR00866">
    <property type="entry name" value="RNADNAPOLMS"/>
</dbReference>
<keyword evidence="7" id="KW-0051">Antiviral defense</keyword>
<dbReference type="Pfam" id="PF00078">
    <property type="entry name" value="RVT_1"/>
    <property type="match status" value="1"/>
</dbReference>
<name>A0A1C3NRR6_9XANT</name>
<evidence type="ECO:0000256" key="7">
    <source>
        <dbReference type="ARBA" id="ARBA00023118"/>
    </source>
</evidence>
<evidence type="ECO:0000256" key="5">
    <source>
        <dbReference type="ARBA" id="ARBA00022842"/>
    </source>
</evidence>
<dbReference type="InterPro" id="IPR000123">
    <property type="entry name" value="Reverse_transcriptase_msDNA"/>
</dbReference>
<organism evidence="12 13">
    <name type="scientific">Xanthomonas bromi</name>
    <dbReference type="NCBI Taxonomy" id="56449"/>
    <lineage>
        <taxon>Bacteria</taxon>
        <taxon>Pseudomonadati</taxon>
        <taxon>Pseudomonadota</taxon>
        <taxon>Gammaproteobacteria</taxon>
        <taxon>Lysobacterales</taxon>
        <taxon>Lysobacteraceae</taxon>
        <taxon>Xanthomonas</taxon>
    </lineage>
</organism>
<feature type="domain" description="Reverse transcriptase" evidence="10">
    <location>
        <begin position="1"/>
        <end position="272"/>
    </location>
</feature>
<accession>A0A1C3NRR6</accession>
<proteinExistence type="inferred from homology"/>
<dbReference type="NCBIfam" id="NF038237">
    <property type="entry name" value="retron_Ec67_fus"/>
    <property type="match status" value="1"/>
</dbReference>
<dbReference type="InterPro" id="IPR051083">
    <property type="entry name" value="GrpII_Intron_Splice-Mob/Def"/>
</dbReference>
<dbReference type="InterPro" id="IPR043502">
    <property type="entry name" value="DNA/RNA_pol_sf"/>
</dbReference>
<reference evidence="11 14" key="2">
    <citation type="submission" date="2016-08" db="EMBL/GenBank/DDBJ databases">
        <title>Evolution of the type three secretion system and type three effector repertoires in Xanthomonas.</title>
        <authorList>
            <person name="Merda D."/>
            <person name="Briand M."/>
            <person name="Bosis E."/>
            <person name="Rousseau C."/>
            <person name="Portier P."/>
            <person name="Jacques M.-A."/>
            <person name="Fischer-Le Saux M."/>
        </authorList>
    </citation>
    <scope>NUCLEOTIDE SEQUENCE [LARGE SCALE GENOMIC DNA]</scope>
    <source>
        <strain evidence="11 14">CFBP1976</strain>
    </source>
</reference>
<evidence type="ECO:0000256" key="8">
    <source>
        <dbReference type="ARBA" id="ARBA00034120"/>
    </source>
</evidence>
<dbReference type="GO" id="GO:0046872">
    <property type="term" value="F:metal ion binding"/>
    <property type="evidence" value="ECO:0007669"/>
    <property type="project" value="UniProtKB-KW"/>
</dbReference>
<dbReference type="GO" id="GO:0051607">
    <property type="term" value="P:defense response to virus"/>
    <property type="evidence" value="ECO:0007669"/>
    <property type="project" value="UniProtKB-KW"/>
</dbReference>
<dbReference type="GO" id="GO:0003964">
    <property type="term" value="F:RNA-directed DNA polymerase activity"/>
    <property type="evidence" value="ECO:0007669"/>
    <property type="project" value="UniProtKB-KW"/>
</dbReference>
<dbReference type="RefSeq" id="WP_083993279.1">
    <property type="nucleotide sequence ID" value="NZ_FLTX01000075.1"/>
</dbReference>
<keyword evidence="3" id="KW-0548">Nucleotidyltransferase</keyword>
<keyword evidence="4" id="KW-0479">Metal-binding</keyword>
<dbReference type="InterPro" id="IPR000477">
    <property type="entry name" value="RT_dom"/>
</dbReference>
<dbReference type="PANTHER" id="PTHR34047">
    <property type="entry name" value="NUCLEAR INTRON MATURASE 1, MITOCHONDRIAL-RELATED"/>
    <property type="match status" value="1"/>
</dbReference>
<evidence type="ECO:0000256" key="6">
    <source>
        <dbReference type="ARBA" id="ARBA00022918"/>
    </source>
</evidence>
<sequence length="586" mass="66120">MAKIFSTPALDSLKAASSLHDLAPLLGLKPAVLAMQLYKKDKRTGWYTSFEIKKKYGGVRSINAPEKHLKLIQSRLSKILQDCLLEIALIKNHKESPDRQGIAHGFKRYHSIMTNGRPHINRRFVFNTDLQDFFGAINFGRVRAFFEKNKNFSLDPKVSEILAHIICHKGSIPQGSPCSPVVSNLIAHSMDTLLAKAAKKNGVTYTRYADDLTFSTNKKEFPLAIAKKITSNEWVPGKEVSVIVEKSGFFFNEKKTRMQYKDSRQEVTGLSVNKKVNVTSDYRYTTRAMVSSLFKTGKFKFCFKAKNLAGEKEVVQEFEGRPAQLLGRLTHIDYVDQFNESLRKKNGLPPALPEGRLKLFRNFLYYYHFYMPEQPVILCEGKTDNIYIKCALKAHANAFPSMVKPGSPPELKVRLFKYSERRTGIVTDLSGGVGGICKLLKNFHANLSMWESAPQPTHPVIVVIDNDSGADNIYQAIAGITKKPKPKGYAKFIHVTQNIYVVPTPPVKGKKNTDIECLFSDATLKEELNGKKFNKSKEIEDSSEYGKTAFAINVVAKKAHEINFAGFTPLLQRIKEAMDHYYKSIK</sequence>
<dbReference type="CDD" id="cd03487">
    <property type="entry name" value="RT_Bac_retron_II"/>
    <property type="match status" value="1"/>
</dbReference>
<dbReference type="EMBL" id="MDCE01000045">
    <property type="protein sequence ID" value="PPV04926.1"/>
    <property type="molecule type" value="Genomic_DNA"/>
</dbReference>
<dbReference type="Proteomes" id="UP000239710">
    <property type="component" value="Unassembled WGS sequence"/>
</dbReference>
<dbReference type="OrthoDB" id="7055795at2"/>
<dbReference type="SUPFAM" id="SSF56672">
    <property type="entry name" value="DNA/RNA polymerases"/>
    <property type="match status" value="1"/>
</dbReference>
<reference evidence="12 13" key="1">
    <citation type="submission" date="2016-06" db="EMBL/GenBank/DDBJ databases">
        <authorList>
            <person name="Kjaerup R.B."/>
            <person name="Dalgaard T.S."/>
            <person name="Juul-Madsen H.R."/>
        </authorList>
    </citation>
    <scope>NUCLEOTIDE SEQUENCE [LARGE SCALE GENOMIC DNA]</scope>
    <source>
        <strain evidence="12">LMG947</strain>
    </source>
</reference>
<dbReference type="PANTHER" id="PTHR34047:SF7">
    <property type="entry name" value="RNA-DIRECTED DNA POLYMERASE"/>
    <property type="match status" value="1"/>
</dbReference>
<evidence type="ECO:0000256" key="4">
    <source>
        <dbReference type="ARBA" id="ARBA00022723"/>
    </source>
</evidence>
<evidence type="ECO:0000256" key="3">
    <source>
        <dbReference type="ARBA" id="ARBA00022695"/>
    </source>
</evidence>
<keyword evidence="2" id="KW-0808">Transferase</keyword>
<dbReference type="EMBL" id="FLTX01000075">
    <property type="protein sequence ID" value="SBV53090.1"/>
    <property type="molecule type" value="Genomic_DNA"/>
</dbReference>
<protein>
    <recommendedName>
        <fullName evidence="1">RNA-directed DNA polymerase</fullName>
        <ecNumber evidence="1">2.7.7.49</ecNumber>
    </recommendedName>
</protein>
<dbReference type="GO" id="GO:0003723">
    <property type="term" value="F:RNA binding"/>
    <property type="evidence" value="ECO:0007669"/>
    <property type="project" value="InterPro"/>
</dbReference>
<dbReference type="PROSITE" id="PS50878">
    <property type="entry name" value="RT_POL"/>
    <property type="match status" value="1"/>
</dbReference>
<dbReference type="EC" id="2.7.7.49" evidence="1"/>